<dbReference type="Gene3D" id="2.115.10.20">
    <property type="entry name" value="Glycosyl hydrolase domain, family 43"/>
    <property type="match status" value="1"/>
</dbReference>
<proteinExistence type="inferred from homology"/>
<evidence type="ECO:0000256" key="3">
    <source>
        <dbReference type="ARBA" id="ARBA00024356"/>
    </source>
</evidence>
<evidence type="ECO:0000256" key="1">
    <source>
        <dbReference type="ARBA" id="ARBA00022676"/>
    </source>
</evidence>
<evidence type="ECO:0000313" key="4">
    <source>
        <dbReference type="EMBL" id="OGY24700.1"/>
    </source>
</evidence>
<dbReference type="Pfam" id="PF04041">
    <property type="entry name" value="Glyco_hydro_130"/>
    <property type="match status" value="1"/>
</dbReference>
<keyword evidence="2" id="KW-0808">Transferase</keyword>
<dbReference type="InterPro" id="IPR007184">
    <property type="entry name" value="Mannoside_phosphorylase"/>
</dbReference>
<dbReference type="PIRSF" id="PIRSF016202">
    <property type="entry name" value="PH1107"/>
    <property type="match status" value="1"/>
</dbReference>
<dbReference type="GO" id="GO:0016757">
    <property type="term" value="F:glycosyltransferase activity"/>
    <property type="evidence" value="ECO:0007669"/>
    <property type="project" value="UniProtKB-KW"/>
</dbReference>
<dbReference type="Proteomes" id="UP000177103">
    <property type="component" value="Unassembled WGS sequence"/>
</dbReference>
<dbReference type="CDD" id="cd18614">
    <property type="entry name" value="GH130"/>
    <property type="match status" value="1"/>
</dbReference>
<comment type="similarity">
    <text evidence="3">Belongs to the glycosyl hydrolase 130 family.</text>
</comment>
<dbReference type="EMBL" id="MHCQ01000017">
    <property type="protein sequence ID" value="OGY24700.1"/>
    <property type="molecule type" value="Genomic_DNA"/>
</dbReference>
<evidence type="ECO:0000313" key="5">
    <source>
        <dbReference type="Proteomes" id="UP000177103"/>
    </source>
</evidence>
<reference evidence="4 5" key="1">
    <citation type="journal article" date="2016" name="Nat. Commun.">
        <title>Thousands of microbial genomes shed light on interconnected biogeochemical processes in an aquifer system.</title>
        <authorList>
            <person name="Anantharaman K."/>
            <person name="Brown C.T."/>
            <person name="Hug L.A."/>
            <person name="Sharon I."/>
            <person name="Castelle C.J."/>
            <person name="Probst A.J."/>
            <person name="Thomas B.C."/>
            <person name="Singh A."/>
            <person name="Wilkins M.J."/>
            <person name="Karaoz U."/>
            <person name="Brodie E.L."/>
            <person name="Williams K.H."/>
            <person name="Hubbard S.S."/>
            <person name="Banfield J.F."/>
        </authorList>
    </citation>
    <scope>NUCLEOTIDE SEQUENCE [LARGE SCALE GENOMIC DNA]</scope>
</reference>
<dbReference type="AlphaFoldDB" id="A0A1G1WAZ9"/>
<protein>
    <recommendedName>
        <fullName evidence="6">Glycosidase</fullName>
    </recommendedName>
</protein>
<dbReference type="PANTHER" id="PTHR34106">
    <property type="entry name" value="GLYCOSIDASE"/>
    <property type="match status" value="1"/>
</dbReference>
<comment type="caution">
    <text evidence="4">The sequence shown here is derived from an EMBL/GenBank/DDBJ whole genome shotgun (WGS) entry which is preliminary data.</text>
</comment>
<dbReference type="SUPFAM" id="SSF75005">
    <property type="entry name" value="Arabinanase/levansucrase/invertase"/>
    <property type="match status" value="1"/>
</dbReference>
<keyword evidence="1" id="KW-0328">Glycosyltransferase</keyword>
<dbReference type="PANTHER" id="PTHR34106:SF5">
    <property type="entry name" value="GLYCOSIDASE"/>
    <property type="match status" value="1"/>
</dbReference>
<name>A0A1G1WAZ9_9BACT</name>
<gene>
    <name evidence="4" type="ORF">A2Y57_00495</name>
</gene>
<evidence type="ECO:0008006" key="6">
    <source>
        <dbReference type="Google" id="ProtNLM"/>
    </source>
</evidence>
<organism evidence="4 5">
    <name type="scientific">Candidatus Woykebacteria bacterium RBG_13_40_7b</name>
    <dbReference type="NCBI Taxonomy" id="1802594"/>
    <lineage>
        <taxon>Bacteria</taxon>
        <taxon>Candidatus Woykeibacteriota</taxon>
    </lineage>
</organism>
<evidence type="ECO:0000256" key="2">
    <source>
        <dbReference type="ARBA" id="ARBA00022679"/>
    </source>
</evidence>
<sequence length="309" mass="35472">MKLTRYEGNPIITPTKNWWEEYLVFNPGATIYQDKVCLLYRAQGRDKISRFGLAVSSDGFNFERFSEPVFEGDEENKFERLGVEDARITKIGDTYYILYTAASVYPVKEAEKSAAPSLSSKVPWRIRSTVVKTKDFKTFERVGIILPDLDTKDLALFPEKINGKYYMFHRIYPQMYLASSDDLKNWQDLGIVARTREGMWDSERVGAGPPPIKTSLGWLEFYHGVDQNKIYRLGVMLLDLEDPTKIIYRSPEPIFEPEEAYEKEGYVPNVVFTCGAVEKEGKYFIYYGAADKVIGVATVDKEELLESSK</sequence>
<dbReference type="InterPro" id="IPR023296">
    <property type="entry name" value="Glyco_hydro_beta-prop_sf"/>
</dbReference>
<accession>A0A1G1WAZ9</accession>